<reference evidence="1" key="1">
    <citation type="submission" date="2013-08" db="EMBL/GenBank/DDBJ databases">
        <title>Gene expansion shapes genome architecture in the human pathogen Lichtheimia corymbifera: an evolutionary genomics analysis in the ancient terrestrial Mucorales (Mucoromycotina).</title>
        <authorList>
            <person name="Schwartze V.U."/>
            <person name="Winter S."/>
            <person name="Shelest E."/>
            <person name="Marcet-Houben M."/>
            <person name="Horn F."/>
            <person name="Wehner S."/>
            <person name="Hoffmann K."/>
            <person name="Riege K."/>
            <person name="Sammeth M."/>
            <person name="Nowrousian M."/>
            <person name="Valiante V."/>
            <person name="Linde J."/>
            <person name="Jacobsen I.D."/>
            <person name="Marz M."/>
            <person name="Brakhage A.A."/>
            <person name="Gabaldon T."/>
            <person name="Bocker S."/>
            <person name="Voigt K."/>
        </authorList>
    </citation>
    <scope>NUCLEOTIDE SEQUENCE [LARGE SCALE GENOMIC DNA]</scope>
    <source>
        <strain evidence="1">FSU 9682</strain>
    </source>
</reference>
<dbReference type="Proteomes" id="UP000027586">
    <property type="component" value="Unassembled WGS sequence"/>
</dbReference>
<accession>A0A068S469</accession>
<evidence type="ECO:0000313" key="1">
    <source>
        <dbReference type="EMBL" id="CDH56647.1"/>
    </source>
</evidence>
<proteinExistence type="predicted"/>
<name>A0A068S469_9FUNG</name>
<dbReference type="VEuPathDB" id="FungiDB:LCOR_07668.1"/>
<evidence type="ECO:0000313" key="2">
    <source>
        <dbReference type="Proteomes" id="UP000027586"/>
    </source>
</evidence>
<organism evidence="1 2">
    <name type="scientific">Lichtheimia corymbifera JMRC:FSU:9682</name>
    <dbReference type="NCBI Taxonomy" id="1263082"/>
    <lineage>
        <taxon>Eukaryota</taxon>
        <taxon>Fungi</taxon>
        <taxon>Fungi incertae sedis</taxon>
        <taxon>Mucoromycota</taxon>
        <taxon>Mucoromycotina</taxon>
        <taxon>Mucoromycetes</taxon>
        <taxon>Mucorales</taxon>
        <taxon>Lichtheimiaceae</taxon>
        <taxon>Lichtheimia</taxon>
    </lineage>
</organism>
<dbReference type="AlphaFoldDB" id="A0A068S469"/>
<comment type="caution">
    <text evidence="1">The sequence shown here is derived from an EMBL/GenBank/DDBJ whole genome shotgun (WGS) entry which is preliminary data.</text>
</comment>
<sequence>MSSKAQQEYRSAFITLISQLSTIEQKGQEFFDKIEKAAWTPYEPNAAQADLEQLMSAMHTLETHVKTCGLLSITGTSSEDTDTSQQGRNLATRTAETVQSLDTYFQEKSRLVTNIRAAASTAHRPI</sequence>
<gene>
    <name evidence="1" type="ORF">LCOR_07668.1</name>
</gene>
<protein>
    <submittedName>
        <fullName evidence="1">Uncharacterized protein</fullName>
    </submittedName>
</protein>
<dbReference type="EMBL" id="CBTN010000039">
    <property type="protein sequence ID" value="CDH56647.1"/>
    <property type="molecule type" value="Genomic_DNA"/>
</dbReference>
<dbReference type="OrthoDB" id="2220024at2759"/>
<keyword evidence="2" id="KW-1185">Reference proteome</keyword>